<dbReference type="KEGG" id="bco:Bcell_2861"/>
<dbReference type="RefSeq" id="WP_013489445.1">
    <property type="nucleotide sequence ID" value="NC_014829.1"/>
</dbReference>
<gene>
    <name evidence="2" type="ordered locus">Bcell_2861</name>
</gene>
<dbReference type="AlphaFoldDB" id="E6TX24"/>
<organism evidence="2 3">
    <name type="scientific">Evansella cellulosilytica (strain ATCC 21833 / DSM 2522 / FERM P-1141 / JCM 9156 / N-4)</name>
    <name type="common">Bacillus cellulosilyticus</name>
    <dbReference type="NCBI Taxonomy" id="649639"/>
    <lineage>
        <taxon>Bacteria</taxon>
        <taxon>Bacillati</taxon>
        <taxon>Bacillota</taxon>
        <taxon>Bacilli</taxon>
        <taxon>Bacillales</taxon>
        <taxon>Bacillaceae</taxon>
        <taxon>Evansella</taxon>
    </lineage>
</organism>
<accession>E6TX24</accession>
<evidence type="ECO:0000313" key="2">
    <source>
        <dbReference type="EMBL" id="ADU31113.1"/>
    </source>
</evidence>
<dbReference type="OrthoDB" id="2991749at2"/>
<proteinExistence type="predicted"/>
<dbReference type="EMBL" id="CP002394">
    <property type="protein sequence ID" value="ADU31113.1"/>
    <property type="molecule type" value="Genomic_DNA"/>
</dbReference>
<sequence>MNIHTEHILLYSILLVSISFFLGFFVASRKGRVSIAKQRLYSVYLPIFKVMEPYLYKQISRDDGIAIINEVNKLVKTYYELFHPDCLHAYHQFRNNLIKNSDDKNIHFEEFCRYVERDFEKLKRTVGLPIRPLSYRIKVGQIPRKKSVIIYIIIENLTKWLFTFSLLLFGILLARVFALLIKFMLFQ</sequence>
<evidence type="ECO:0000313" key="3">
    <source>
        <dbReference type="Proteomes" id="UP000001401"/>
    </source>
</evidence>
<keyword evidence="1" id="KW-0472">Membrane</keyword>
<keyword evidence="3" id="KW-1185">Reference proteome</keyword>
<dbReference type="HOGENOM" id="CLU_1444956_0_0_9"/>
<reference evidence="2" key="1">
    <citation type="submission" date="2010-12" db="EMBL/GenBank/DDBJ databases">
        <title>Complete sequence of Bacillus cellulosilyticus DSM 2522.</title>
        <authorList>
            <consortium name="US DOE Joint Genome Institute"/>
            <person name="Lucas S."/>
            <person name="Copeland A."/>
            <person name="Lapidus A."/>
            <person name="Cheng J.-F."/>
            <person name="Bruce D."/>
            <person name="Goodwin L."/>
            <person name="Pitluck S."/>
            <person name="Chertkov O."/>
            <person name="Detter J.C."/>
            <person name="Han C."/>
            <person name="Tapia R."/>
            <person name="Land M."/>
            <person name="Hauser L."/>
            <person name="Jeffries C."/>
            <person name="Kyrpides N."/>
            <person name="Ivanova N."/>
            <person name="Mikhailova N."/>
            <person name="Brumm P."/>
            <person name="Mead D."/>
            <person name="Woyke T."/>
        </authorList>
    </citation>
    <scope>NUCLEOTIDE SEQUENCE [LARGE SCALE GENOMIC DNA]</scope>
    <source>
        <strain evidence="2">DSM 2522</strain>
    </source>
</reference>
<dbReference type="Proteomes" id="UP000001401">
    <property type="component" value="Chromosome"/>
</dbReference>
<protein>
    <submittedName>
        <fullName evidence="2">Uncharacterized protein</fullName>
    </submittedName>
</protein>
<keyword evidence="1" id="KW-0812">Transmembrane</keyword>
<feature type="transmembrane region" description="Helical" evidence="1">
    <location>
        <begin position="6"/>
        <end position="27"/>
    </location>
</feature>
<evidence type="ECO:0000256" key="1">
    <source>
        <dbReference type="SAM" id="Phobius"/>
    </source>
</evidence>
<feature type="transmembrane region" description="Helical" evidence="1">
    <location>
        <begin position="160"/>
        <end position="185"/>
    </location>
</feature>
<name>E6TX24_EVAC2</name>
<keyword evidence="1" id="KW-1133">Transmembrane helix</keyword>